<evidence type="ECO:0000256" key="6">
    <source>
        <dbReference type="ARBA" id="ARBA00022839"/>
    </source>
</evidence>
<comment type="subunit">
    <text evidence="2 7">Heterodimer of SbcC and SbcD.</text>
</comment>
<keyword evidence="7" id="KW-0255">Endonuclease</keyword>
<keyword evidence="7" id="KW-0235">DNA replication</keyword>
<dbReference type="GO" id="GO:0006310">
    <property type="term" value="P:DNA recombination"/>
    <property type="evidence" value="ECO:0007669"/>
    <property type="project" value="UniProtKB-KW"/>
</dbReference>
<dbReference type="Proteomes" id="UP001243844">
    <property type="component" value="Unassembled WGS sequence"/>
</dbReference>
<dbReference type="EMBL" id="JAVIDL010000006">
    <property type="protein sequence ID" value="MDQ8935052.1"/>
    <property type="molecule type" value="Genomic_DNA"/>
</dbReference>
<keyword evidence="4 7" id="KW-0540">Nuclease</keyword>
<sequence length="421" mass="48536">MTVRFFHTSDWHLGQYFYQHNRHYEHTQFLSWLLDQIEEKQPDALLIAGDIFDVINPSSQAQKQLYQFLADAQLRAPHLQTLMIAGNHDSGYRIEQVEPLLEKYQTHAVGVLKRQDNQQLDLERLILPIYNAQQEIVAWCLALPFLRSAEITSNQEHSRNSQDAISYIHQQLINIAKSKKTDHQALILMSHAHMQGGETSDSERPIIIGNEEALSIALFDESIDYVALGHLHKPQKVQHPHIRYSGSPIPLSFSEINYKHQVLEVCIETNATSASPVQMNSLVIPRSVELYKITGELNEVFDQLRALPQGAIDVLEQRPYVDIEYHTLTPPAPQLRQQFEDALPQDRYRLVRIVRVYQKNENDPEQNPSINLSPPTPYSLFQQLWQQQGYDTDTEVEKDFASLVQEAETILEQQLEQGRHA</sequence>
<evidence type="ECO:0000313" key="10">
    <source>
        <dbReference type="EMBL" id="MDQ8935052.1"/>
    </source>
</evidence>
<evidence type="ECO:0000256" key="1">
    <source>
        <dbReference type="ARBA" id="ARBA00010555"/>
    </source>
</evidence>
<dbReference type="InterPro" id="IPR004843">
    <property type="entry name" value="Calcineurin-like_PHP"/>
</dbReference>
<dbReference type="InterPro" id="IPR029052">
    <property type="entry name" value="Metallo-depent_PP-like"/>
</dbReference>
<feature type="domain" description="Nuclease SbcCD subunit D C-terminal" evidence="9">
    <location>
        <begin position="288"/>
        <end position="388"/>
    </location>
</feature>
<name>A0AAW8J4P8_9GAMM</name>
<dbReference type="PANTHER" id="PTHR30337">
    <property type="entry name" value="COMPONENT OF ATP-DEPENDENT DSDNA EXONUCLEASE"/>
    <property type="match status" value="1"/>
</dbReference>
<dbReference type="AlphaFoldDB" id="A0AAW8J4P8"/>
<keyword evidence="7" id="KW-0233">DNA recombination</keyword>
<dbReference type="GO" id="GO:0006260">
    <property type="term" value="P:DNA replication"/>
    <property type="evidence" value="ECO:0007669"/>
    <property type="project" value="UniProtKB-KW"/>
</dbReference>
<dbReference type="CDD" id="cd00840">
    <property type="entry name" value="MPP_Mre11_N"/>
    <property type="match status" value="1"/>
</dbReference>
<evidence type="ECO:0000256" key="4">
    <source>
        <dbReference type="ARBA" id="ARBA00022722"/>
    </source>
</evidence>
<accession>A0AAW8J4P8</accession>
<comment type="function">
    <text evidence="7">SbcCD cleaves DNA hairpin structures. These structures can inhibit DNA replication and are intermediates in certain DNA recombination reactions. The complex acts as a 3'-&gt;5' double strand exonuclease that can open hairpins. It also has a 5' single-strand endonuclease activity.</text>
</comment>
<dbReference type="InterPro" id="IPR050535">
    <property type="entry name" value="DNA_Repair-Maintenance_Comp"/>
</dbReference>
<evidence type="ECO:0000256" key="7">
    <source>
        <dbReference type="RuleBase" id="RU363069"/>
    </source>
</evidence>
<dbReference type="SUPFAM" id="SSF56300">
    <property type="entry name" value="Metallo-dependent phosphatases"/>
    <property type="match status" value="1"/>
</dbReference>
<dbReference type="Pfam" id="PF12320">
    <property type="entry name" value="SbcD_C"/>
    <property type="match status" value="1"/>
</dbReference>
<keyword evidence="6 7" id="KW-0269">Exonuclease</keyword>
<proteinExistence type="inferred from homology"/>
<evidence type="ECO:0000259" key="9">
    <source>
        <dbReference type="Pfam" id="PF12320"/>
    </source>
</evidence>
<feature type="domain" description="Calcineurin-like phosphoesterase" evidence="8">
    <location>
        <begin position="4"/>
        <end position="234"/>
    </location>
</feature>
<dbReference type="GO" id="GO:0004519">
    <property type="term" value="F:endonuclease activity"/>
    <property type="evidence" value="ECO:0007669"/>
    <property type="project" value="UniProtKB-KW"/>
</dbReference>
<dbReference type="InterPro" id="IPR004593">
    <property type="entry name" value="SbcD"/>
</dbReference>
<gene>
    <name evidence="7" type="primary">sbcD</name>
    <name evidence="10" type="ORF">RFH47_04820</name>
</gene>
<dbReference type="NCBIfam" id="TIGR00619">
    <property type="entry name" value="sbcd"/>
    <property type="match status" value="1"/>
</dbReference>
<evidence type="ECO:0000313" key="11">
    <source>
        <dbReference type="Proteomes" id="UP001243844"/>
    </source>
</evidence>
<dbReference type="GO" id="GO:0008408">
    <property type="term" value="F:3'-5' exonuclease activity"/>
    <property type="evidence" value="ECO:0007669"/>
    <property type="project" value="InterPro"/>
</dbReference>
<reference evidence="10" key="1">
    <citation type="submission" date="2023-08" db="EMBL/GenBank/DDBJ databases">
        <title>Emergence of clinically-relevant ST2 carbapenem-resistant Acinetobacter baumannii strains in hospital sewages in Zhejiang, East of China.</title>
        <authorList>
            <person name="Kaichao C."/>
            <person name="Zhang R."/>
        </authorList>
    </citation>
    <scope>NUCLEOTIDE SEQUENCE</scope>
    <source>
        <strain evidence="10">M-RB-37</strain>
    </source>
</reference>
<evidence type="ECO:0000256" key="5">
    <source>
        <dbReference type="ARBA" id="ARBA00022801"/>
    </source>
</evidence>
<dbReference type="InterPro" id="IPR041796">
    <property type="entry name" value="Mre11_N"/>
</dbReference>
<dbReference type="Gene3D" id="3.60.21.10">
    <property type="match status" value="1"/>
</dbReference>
<keyword evidence="5 7" id="KW-0378">Hydrolase</keyword>
<dbReference type="PANTHER" id="PTHR30337:SF0">
    <property type="entry name" value="NUCLEASE SBCCD SUBUNIT D"/>
    <property type="match status" value="1"/>
</dbReference>
<evidence type="ECO:0000256" key="3">
    <source>
        <dbReference type="ARBA" id="ARBA00013365"/>
    </source>
</evidence>
<protein>
    <recommendedName>
        <fullName evidence="3 7">Nuclease SbcCD subunit D</fullName>
    </recommendedName>
</protein>
<organism evidence="10 11">
    <name type="scientific">Acinetobacter rudis</name>
    <dbReference type="NCBI Taxonomy" id="632955"/>
    <lineage>
        <taxon>Bacteria</taxon>
        <taxon>Pseudomonadati</taxon>
        <taxon>Pseudomonadota</taxon>
        <taxon>Gammaproteobacteria</taxon>
        <taxon>Moraxellales</taxon>
        <taxon>Moraxellaceae</taxon>
        <taxon>Acinetobacter</taxon>
    </lineage>
</organism>
<comment type="similarity">
    <text evidence="1 7">Belongs to the SbcD family.</text>
</comment>
<dbReference type="RefSeq" id="WP_308981102.1">
    <property type="nucleotide sequence ID" value="NZ_JAVIDL010000006.1"/>
</dbReference>
<evidence type="ECO:0000256" key="2">
    <source>
        <dbReference type="ARBA" id="ARBA00011322"/>
    </source>
</evidence>
<dbReference type="Pfam" id="PF00149">
    <property type="entry name" value="Metallophos"/>
    <property type="match status" value="1"/>
</dbReference>
<comment type="caution">
    <text evidence="10">The sequence shown here is derived from an EMBL/GenBank/DDBJ whole genome shotgun (WGS) entry which is preliminary data.</text>
</comment>
<dbReference type="InterPro" id="IPR026843">
    <property type="entry name" value="SbcD_C"/>
</dbReference>
<evidence type="ECO:0000259" key="8">
    <source>
        <dbReference type="Pfam" id="PF00149"/>
    </source>
</evidence>